<evidence type="ECO:0000313" key="2">
    <source>
        <dbReference type="Proteomes" id="UP000254088"/>
    </source>
</evidence>
<proteinExistence type="predicted"/>
<evidence type="ECO:0000313" key="1">
    <source>
        <dbReference type="EMBL" id="STL77899.1"/>
    </source>
</evidence>
<gene>
    <name evidence="1" type="ORF">NCTC10429_00958</name>
</gene>
<accession>A0A377BWA8</accession>
<sequence>MFTFIELQGFSKRRQLLLPDDEFRIFQELLIQDPLPVTLSQAQAVLEKFAGTVLEWGNGVAFG</sequence>
<reference evidence="1 2" key="1">
    <citation type="submission" date="2018-06" db="EMBL/GenBank/DDBJ databases">
        <authorList>
            <consortium name="Pathogen Informatics"/>
            <person name="Doyle S."/>
        </authorList>
    </citation>
    <scope>NUCLEOTIDE SEQUENCE [LARGE SCALE GENOMIC DNA]</scope>
    <source>
        <strain evidence="1 2">NCTC10429</strain>
    </source>
</reference>
<dbReference type="Proteomes" id="UP000254088">
    <property type="component" value="Unassembled WGS sequence"/>
</dbReference>
<protein>
    <submittedName>
        <fullName evidence="1">Toxin RelE</fullName>
    </submittedName>
</protein>
<dbReference type="AlphaFoldDB" id="A0A377BWA8"/>
<organism evidence="1 2">
    <name type="scientific">Escherichia coli</name>
    <dbReference type="NCBI Taxonomy" id="562"/>
    <lineage>
        <taxon>Bacteria</taxon>
        <taxon>Pseudomonadati</taxon>
        <taxon>Pseudomonadota</taxon>
        <taxon>Gammaproteobacteria</taxon>
        <taxon>Enterobacterales</taxon>
        <taxon>Enterobacteriaceae</taxon>
        <taxon>Escherichia</taxon>
    </lineage>
</organism>
<dbReference type="EMBL" id="UGEX01000001">
    <property type="protein sequence ID" value="STL77899.1"/>
    <property type="molecule type" value="Genomic_DNA"/>
</dbReference>
<name>A0A377BWA8_ECOLX</name>